<feature type="domain" description="HTH lysR-type" evidence="7">
    <location>
        <begin position="7"/>
        <end position="65"/>
    </location>
</feature>
<evidence type="ECO:0000256" key="4">
    <source>
        <dbReference type="ARBA" id="ARBA00023163"/>
    </source>
</evidence>
<dbReference type="GO" id="GO:0003700">
    <property type="term" value="F:DNA-binding transcription factor activity"/>
    <property type="evidence" value="ECO:0007669"/>
    <property type="project" value="InterPro"/>
</dbReference>
<keyword evidence="2" id="KW-0805">Transcription regulation</keyword>
<dbReference type="PROSITE" id="PS50931">
    <property type="entry name" value="HTH_LYSR"/>
    <property type="match status" value="1"/>
</dbReference>
<dbReference type="Proteomes" id="UP000054935">
    <property type="component" value="Unassembled WGS sequence"/>
</dbReference>
<dbReference type="Gene3D" id="3.40.190.10">
    <property type="entry name" value="Periplasmic binding protein-like II"/>
    <property type="match status" value="2"/>
</dbReference>
<evidence type="ECO:0000259" key="7">
    <source>
        <dbReference type="PROSITE" id="PS50931"/>
    </source>
</evidence>
<dbReference type="InterPro" id="IPR036390">
    <property type="entry name" value="WH_DNA-bd_sf"/>
</dbReference>
<dbReference type="InterPro" id="IPR000847">
    <property type="entry name" value="LysR_HTH_N"/>
</dbReference>
<evidence type="ECO:0000256" key="3">
    <source>
        <dbReference type="ARBA" id="ARBA00023125"/>
    </source>
</evidence>
<dbReference type="RefSeq" id="WP_058249321.1">
    <property type="nucleotide sequence ID" value="NZ_CYSE01000013.1"/>
</dbReference>
<dbReference type="SUPFAM" id="SSF46785">
    <property type="entry name" value="Winged helix' DNA-binding domain"/>
    <property type="match status" value="1"/>
</dbReference>
<dbReference type="Pfam" id="PF03466">
    <property type="entry name" value="LysR_substrate"/>
    <property type="match status" value="1"/>
</dbReference>
<evidence type="ECO:0000256" key="5">
    <source>
        <dbReference type="ARBA" id="ARBA00039279"/>
    </source>
</evidence>
<evidence type="ECO:0000256" key="2">
    <source>
        <dbReference type="ARBA" id="ARBA00023015"/>
    </source>
</evidence>
<accession>A0A0N7M168</accession>
<dbReference type="EMBL" id="CYSE01000013">
    <property type="protein sequence ID" value="CUH82425.1"/>
    <property type="molecule type" value="Genomic_DNA"/>
</dbReference>
<reference evidence="8 9" key="1">
    <citation type="submission" date="2015-09" db="EMBL/GenBank/DDBJ databases">
        <authorList>
            <consortium name="Swine Surveillance"/>
        </authorList>
    </citation>
    <scope>NUCLEOTIDE SEQUENCE [LARGE SCALE GENOMIC DNA]</scope>
    <source>
        <strain evidence="8 9">CECT 7648</strain>
    </source>
</reference>
<keyword evidence="3" id="KW-0238">DNA-binding</keyword>
<dbReference type="OrthoDB" id="7840053at2"/>
<evidence type="ECO:0000256" key="6">
    <source>
        <dbReference type="ARBA" id="ARBA00043141"/>
    </source>
</evidence>
<dbReference type="InterPro" id="IPR005119">
    <property type="entry name" value="LysR_subst-bd"/>
</dbReference>
<sequence length="317" mass="34594">MKRLDQLTLKQMRALSAVVDEGTISAAADRLGLTGPAIHSQLKSLEDIIGAPLLIREGRERNTPTAQGQAILDAYSELRAAMARALHRINALNSGLEGSVVLGVVSTGKYFAPRIVAQLHKELPGIEVILKVGNRQEILAALEKRELDICIMGRPPRAPQVDARPLAQHPHILIASADHPLAQKDLILREDLFEQKFVVREPGSGTRILATRFLDETGTAQKVSVVEMSSNETIKQAVIYGLGIALISAHTVADELRSGRLIALPCHGLPIYRTWYILSRADQRLSATAEKVRDWAISHAAELLPDLKDLKNTGHTG</sequence>
<dbReference type="Pfam" id="PF00126">
    <property type="entry name" value="HTH_1"/>
    <property type="match status" value="1"/>
</dbReference>
<dbReference type="GO" id="GO:0000976">
    <property type="term" value="F:transcription cis-regulatory region binding"/>
    <property type="evidence" value="ECO:0007669"/>
    <property type="project" value="TreeGrafter"/>
</dbReference>
<evidence type="ECO:0000256" key="1">
    <source>
        <dbReference type="ARBA" id="ARBA00009437"/>
    </source>
</evidence>
<evidence type="ECO:0000313" key="8">
    <source>
        <dbReference type="EMBL" id="CUH82425.1"/>
    </source>
</evidence>
<keyword evidence="4" id="KW-0804">Transcription</keyword>
<organism evidence="8 9">
    <name type="scientific">Tropicibacter naphthalenivorans</name>
    <dbReference type="NCBI Taxonomy" id="441103"/>
    <lineage>
        <taxon>Bacteria</taxon>
        <taxon>Pseudomonadati</taxon>
        <taxon>Pseudomonadota</taxon>
        <taxon>Alphaproteobacteria</taxon>
        <taxon>Rhodobacterales</taxon>
        <taxon>Roseobacteraceae</taxon>
        <taxon>Tropicibacter</taxon>
    </lineage>
</organism>
<keyword evidence="9" id="KW-1185">Reference proteome</keyword>
<dbReference type="PANTHER" id="PTHR30126">
    <property type="entry name" value="HTH-TYPE TRANSCRIPTIONAL REGULATOR"/>
    <property type="match status" value="1"/>
</dbReference>
<evidence type="ECO:0000313" key="9">
    <source>
        <dbReference type="Proteomes" id="UP000054935"/>
    </source>
</evidence>
<dbReference type="InterPro" id="IPR036388">
    <property type="entry name" value="WH-like_DNA-bd_sf"/>
</dbReference>
<name>A0A0N7M168_9RHOB</name>
<proteinExistence type="inferred from homology"/>
<dbReference type="STRING" id="441103.TRN7648_03966"/>
<dbReference type="AlphaFoldDB" id="A0A0N7M168"/>
<protein>
    <recommendedName>
        <fullName evidence="5">HTH-type transcriptional regulator CbbR</fullName>
    </recommendedName>
    <alternativeName>
        <fullName evidence="6">RuBisCO operon transcriptional regulator</fullName>
    </alternativeName>
</protein>
<dbReference type="PANTHER" id="PTHR30126:SF5">
    <property type="entry name" value="HTH-TYPE TRANSCRIPTIONAL ACTIVATOR CMPR"/>
    <property type="match status" value="1"/>
</dbReference>
<gene>
    <name evidence="8" type="primary">cmpR_3</name>
    <name evidence="8" type="ORF">TRN7648_03966</name>
</gene>
<dbReference type="Gene3D" id="1.10.10.10">
    <property type="entry name" value="Winged helix-like DNA-binding domain superfamily/Winged helix DNA-binding domain"/>
    <property type="match status" value="1"/>
</dbReference>
<dbReference type="SUPFAM" id="SSF53850">
    <property type="entry name" value="Periplasmic binding protein-like II"/>
    <property type="match status" value="1"/>
</dbReference>
<comment type="similarity">
    <text evidence="1">Belongs to the LysR transcriptional regulatory family.</text>
</comment>